<dbReference type="AlphaFoldDB" id="A0A1F5E7C5"/>
<dbReference type="GO" id="GO:0006310">
    <property type="term" value="P:DNA recombination"/>
    <property type="evidence" value="ECO:0007669"/>
    <property type="project" value="UniProtKB-KW"/>
</dbReference>
<dbReference type="InterPro" id="IPR042242">
    <property type="entry name" value="RecO_C"/>
</dbReference>
<dbReference type="EMBL" id="MEZK01000010">
    <property type="protein sequence ID" value="OGD63302.1"/>
    <property type="molecule type" value="Genomic_DNA"/>
</dbReference>
<dbReference type="Gene3D" id="1.20.1440.120">
    <property type="entry name" value="Recombination protein O, C-terminal domain"/>
    <property type="match status" value="1"/>
</dbReference>
<dbReference type="SUPFAM" id="SSF50249">
    <property type="entry name" value="Nucleic acid-binding proteins"/>
    <property type="match status" value="1"/>
</dbReference>
<dbReference type="Proteomes" id="UP000177006">
    <property type="component" value="Unassembled WGS sequence"/>
</dbReference>
<keyword evidence="4" id="KW-0233">DNA recombination</keyword>
<gene>
    <name evidence="8" type="ORF">A2160_02285</name>
</gene>
<dbReference type="GO" id="GO:0006302">
    <property type="term" value="P:double-strand break repair"/>
    <property type="evidence" value="ECO:0007669"/>
    <property type="project" value="TreeGrafter"/>
</dbReference>
<dbReference type="Gene3D" id="2.40.50.140">
    <property type="entry name" value="Nucleic acid-binding proteins"/>
    <property type="match status" value="1"/>
</dbReference>
<protein>
    <recommendedName>
        <fullName evidence="2">DNA repair protein RecO</fullName>
    </recommendedName>
    <alternativeName>
        <fullName evidence="6">Recombination protein O</fullName>
    </alternativeName>
</protein>
<dbReference type="STRING" id="1797457.A2160_02285"/>
<evidence type="ECO:0000256" key="1">
    <source>
        <dbReference type="ARBA" id="ARBA00007452"/>
    </source>
</evidence>
<evidence type="ECO:0000256" key="4">
    <source>
        <dbReference type="ARBA" id="ARBA00023172"/>
    </source>
</evidence>
<comment type="caution">
    <text evidence="8">The sequence shown here is derived from an EMBL/GenBank/DDBJ whole genome shotgun (WGS) entry which is preliminary data.</text>
</comment>
<dbReference type="PANTHER" id="PTHR33991">
    <property type="entry name" value="DNA REPAIR PROTEIN RECO"/>
    <property type="match status" value="1"/>
</dbReference>
<dbReference type="Pfam" id="PF02565">
    <property type="entry name" value="RecO_C"/>
    <property type="match status" value="1"/>
</dbReference>
<evidence type="ECO:0000313" key="9">
    <source>
        <dbReference type="Proteomes" id="UP000177006"/>
    </source>
</evidence>
<evidence type="ECO:0000256" key="6">
    <source>
        <dbReference type="ARBA" id="ARBA00033409"/>
    </source>
</evidence>
<dbReference type="NCBIfam" id="TIGR00613">
    <property type="entry name" value="reco"/>
    <property type="match status" value="1"/>
</dbReference>
<dbReference type="InterPro" id="IPR012340">
    <property type="entry name" value="NA-bd_OB-fold"/>
</dbReference>
<dbReference type="SUPFAM" id="SSF57863">
    <property type="entry name" value="ArfGap/RecO-like zinc finger"/>
    <property type="match status" value="1"/>
</dbReference>
<dbReference type="InterPro" id="IPR003717">
    <property type="entry name" value="RecO"/>
</dbReference>
<keyword evidence="3" id="KW-0227">DNA damage</keyword>
<evidence type="ECO:0000256" key="3">
    <source>
        <dbReference type="ARBA" id="ARBA00022763"/>
    </source>
</evidence>
<dbReference type="GO" id="GO:0043590">
    <property type="term" value="C:bacterial nucleoid"/>
    <property type="evidence" value="ECO:0007669"/>
    <property type="project" value="TreeGrafter"/>
</dbReference>
<dbReference type="InterPro" id="IPR022572">
    <property type="entry name" value="DNA_rep/recomb_RecO_N"/>
</dbReference>
<feature type="domain" description="DNA replication/recombination mediator RecO N-terminal" evidence="7">
    <location>
        <begin position="5"/>
        <end position="81"/>
    </location>
</feature>
<organism evidence="8 9">
    <name type="scientific">Candidatus Beckwithbacteria bacterium RBG_13_42_9</name>
    <dbReference type="NCBI Taxonomy" id="1797457"/>
    <lineage>
        <taxon>Bacteria</taxon>
        <taxon>Candidatus Beckwithiibacteriota</taxon>
    </lineage>
</organism>
<evidence type="ECO:0000259" key="7">
    <source>
        <dbReference type="Pfam" id="PF11967"/>
    </source>
</evidence>
<accession>A0A1F5E7C5</accession>
<comment type="similarity">
    <text evidence="1">Belongs to the RecO family.</text>
</comment>
<dbReference type="Pfam" id="PF11967">
    <property type="entry name" value="RecO_N"/>
    <property type="match status" value="1"/>
</dbReference>
<dbReference type="InterPro" id="IPR037278">
    <property type="entry name" value="ARFGAP/RecO"/>
</dbReference>
<evidence type="ECO:0000256" key="2">
    <source>
        <dbReference type="ARBA" id="ARBA00021310"/>
    </source>
</evidence>
<sequence>MRLHSYKTCGIIIKRINTGEADKIITLITPEYGKLRCVAKGIRHLHSRKAPALELFSLSQLFLVKGKNLDIVTEVKLIESFRNLRQSLDRVKLAYQFCELINLMTVEAQGQEEVFELFKKALKWLDETRQLSLEGLRRFQLCLLRELGFGVPTQQDLDNLTLYIENIIDKRLVTKNHFKL</sequence>
<evidence type="ECO:0000256" key="5">
    <source>
        <dbReference type="ARBA" id="ARBA00023204"/>
    </source>
</evidence>
<name>A0A1F5E7C5_9BACT</name>
<keyword evidence="5" id="KW-0234">DNA repair</keyword>
<reference evidence="8 9" key="1">
    <citation type="journal article" date="2016" name="Nat. Commun.">
        <title>Thousands of microbial genomes shed light on interconnected biogeochemical processes in an aquifer system.</title>
        <authorList>
            <person name="Anantharaman K."/>
            <person name="Brown C.T."/>
            <person name="Hug L.A."/>
            <person name="Sharon I."/>
            <person name="Castelle C.J."/>
            <person name="Probst A.J."/>
            <person name="Thomas B.C."/>
            <person name="Singh A."/>
            <person name="Wilkins M.J."/>
            <person name="Karaoz U."/>
            <person name="Brodie E.L."/>
            <person name="Williams K.H."/>
            <person name="Hubbard S.S."/>
            <person name="Banfield J.F."/>
        </authorList>
    </citation>
    <scope>NUCLEOTIDE SEQUENCE [LARGE SCALE GENOMIC DNA]</scope>
</reference>
<proteinExistence type="inferred from homology"/>
<dbReference type="PANTHER" id="PTHR33991:SF1">
    <property type="entry name" value="DNA REPAIR PROTEIN RECO"/>
    <property type="match status" value="1"/>
</dbReference>
<evidence type="ECO:0000313" key="8">
    <source>
        <dbReference type="EMBL" id="OGD63302.1"/>
    </source>
</evidence>